<comment type="subcellular location">
    <subcellularLocation>
        <location evidence="4">Cytoplasm</location>
    </subcellularLocation>
</comment>
<evidence type="ECO:0000256" key="3">
    <source>
        <dbReference type="ARBA" id="ARBA00024327"/>
    </source>
</evidence>
<dbReference type="EMBL" id="JAHVHU010000002">
    <property type="protein sequence ID" value="MBY5956629.1"/>
    <property type="molecule type" value="Genomic_DNA"/>
</dbReference>
<dbReference type="GO" id="GO:0004604">
    <property type="term" value="F:phosphoadenylyl-sulfate reductase (thioredoxin) activity"/>
    <property type="evidence" value="ECO:0007669"/>
    <property type="project" value="UniProtKB-UniRule"/>
</dbReference>
<keyword evidence="4" id="KW-0408">Iron</keyword>
<gene>
    <name evidence="4" type="primary">cysH</name>
    <name evidence="6" type="ORF">KUV50_00685</name>
</gene>
<keyword evidence="4" id="KW-0411">Iron-sulfur</keyword>
<dbReference type="GO" id="GO:0043866">
    <property type="term" value="F:adenylyl-sulfate reductase (thioredoxin) activity"/>
    <property type="evidence" value="ECO:0007669"/>
    <property type="project" value="UniProtKB-EC"/>
</dbReference>
<comment type="similarity">
    <text evidence="1 4">Belongs to the PAPS reductase family. CysH subfamily.</text>
</comment>
<evidence type="ECO:0000256" key="2">
    <source>
        <dbReference type="ARBA" id="ARBA00023002"/>
    </source>
</evidence>
<dbReference type="InterPro" id="IPR014729">
    <property type="entry name" value="Rossmann-like_a/b/a_fold"/>
</dbReference>
<dbReference type="GO" id="GO:0051539">
    <property type="term" value="F:4 iron, 4 sulfur cluster binding"/>
    <property type="evidence" value="ECO:0007669"/>
    <property type="project" value="UniProtKB-UniRule"/>
</dbReference>
<dbReference type="Pfam" id="PF01507">
    <property type="entry name" value="PAPS_reduct"/>
    <property type="match status" value="1"/>
</dbReference>
<feature type="active site" description="Nucleophile; cysteine thiosulfonate intermediate" evidence="4">
    <location>
        <position position="216"/>
    </location>
</feature>
<protein>
    <recommendedName>
        <fullName evidence="4">Adenosine 5'-phosphosulfate reductase</fullName>
        <shortName evidence="4">APS reductase</shortName>
        <ecNumber evidence="4">1.8.4.10</ecNumber>
    </recommendedName>
    <alternativeName>
        <fullName evidence="4">5'-adenylylsulfate reductase</fullName>
    </alternativeName>
    <alternativeName>
        <fullName evidence="4">Thioredoxin-dependent 5'-adenylylsulfate reductase</fullName>
    </alternativeName>
</protein>
<comment type="catalytic activity">
    <reaction evidence="4">
        <text>[thioredoxin]-disulfide + sulfite + AMP + 2 H(+) = adenosine 5'-phosphosulfate + [thioredoxin]-dithiol</text>
        <dbReference type="Rhea" id="RHEA:21976"/>
        <dbReference type="Rhea" id="RHEA-COMP:10698"/>
        <dbReference type="Rhea" id="RHEA-COMP:10700"/>
        <dbReference type="ChEBI" id="CHEBI:15378"/>
        <dbReference type="ChEBI" id="CHEBI:17359"/>
        <dbReference type="ChEBI" id="CHEBI:29950"/>
        <dbReference type="ChEBI" id="CHEBI:50058"/>
        <dbReference type="ChEBI" id="CHEBI:58243"/>
        <dbReference type="ChEBI" id="CHEBI:456215"/>
        <dbReference type="EC" id="1.8.4.10"/>
    </reaction>
</comment>
<dbReference type="RefSeq" id="WP_222578154.1">
    <property type="nucleotide sequence ID" value="NZ_JAHVHU010000002.1"/>
</dbReference>
<dbReference type="GO" id="GO:0019379">
    <property type="term" value="P:sulfate assimilation, phosphoadenylyl sulfate reduction by phosphoadenylyl-sulfate reductase (thioredoxin)"/>
    <property type="evidence" value="ECO:0007669"/>
    <property type="project" value="UniProtKB-UniRule"/>
</dbReference>
<dbReference type="InterPro" id="IPR004511">
    <property type="entry name" value="PAPS/APS_Rdtase"/>
</dbReference>
<dbReference type="GO" id="GO:0005737">
    <property type="term" value="C:cytoplasm"/>
    <property type="evidence" value="ECO:0007669"/>
    <property type="project" value="UniProtKB-SubCell"/>
</dbReference>
<evidence type="ECO:0000256" key="4">
    <source>
        <dbReference type="HAMAP-Rule" id="MF_00063"/>
    </source>
</evidence>
<accession>A0A953HKC1</accession>
<dbReference type="EC" id="1.8.4.10" evidence="4"/>
<comment type="function">
    <text evidence="4">Catalyzes the formation of sulfite from adenosine 5'-phosphosulfate (APS) using thioredoxin as an electron donor.</text>
</comment>
<feature type="binding site" evidence="4">
    <location>
        <position position="110"/>
    </location>
    <ligand>
        <name>[4Fe-4S] cluster</name>
        <dbReference type="ChEBI" id="CHEBI:49883"/>
    </ligand>
</feature>
<feature type="binding site" evidence="4">
    <location>
        <position position="191"/>
    </location>
    <ligand>
        <name>[4Fe-4S] cluster</name>
        <dbReference type="ChEBI" id="CHEBI:49883"/>
    </ligand>
</feature>
<evidence type="ECO:0000313" key="6">
    <source>
        <dbReference type="EMBL" id="MBY5956629.1"/>
    </source>
</evidence>
<dbReference type="PANTHER" id="PTHR46509:SF1">
    <property type="entry name" value="PHOSPHOADENOSINE PHOSPHOSULFATE REDUCTASE"/>
    <property type="match status" value="1"/>
</dbReference>
<dbReference type="PANTHER" id="PTHR46509">
    <property type="entry name" value="PHOSPHOADENOSINE PHOSPHOSULFATE REDUCTASE"/>
    <property type="match status" value="1"/>
</dbReference>
<feature type="domain" description="Phosphoadenosine phosphosulphate reductase" evidence="5">
    <location>
        <begin position="28"/>
        <end position="196"/>
    </location>
</feature>
<comment type="pathway">
    <text evidence="3 4">Sulfur metabolism; hydrogen sulfide biosynthesis; sulfite from sulfate.</text>
</comment>
<dbReference type="Proteomes" id="UP000753961">
    <property type="component" value="Unassembled WGS sequence"/>
</dbReference>
<evidence type="ECO:0000313" key="7">
    <source>
        <dbReference type="Proteomes" id="UP000753961"/>
    </source>
</evidence>
<name>A0A953HKC1_9BACT</name>
<dbReference type="PIRSF" id="PIRSF000857">
    <property type="entry name" value="PAPS_reductase"/>
    <property type="match status" value="1"/>
</dbReference>
<dbReference type="HAMAP" id="MF_00063">
    <property type="entry name" value="CysH"/>
    <property type="match status" value="1"/>
</dbReference>
<comment type="cofactor">
    <cofactor evidence="4">
        <name>[4Fe-4S] cluster</name>
        <dbReference type="ChEBI" id="CHEBI:49883"/>
    </cofactor>
    <text evidence="4">Binds 1 [4Fe-4S] cluster per subunit.</text>
</comment>
<keyword evidence="4" id="KW-0963">Cytoplasm</keyword>
<organism evidence="6 7">
    <name type="scientific">Membranihabitans marinus</name>
    <dbReference type="NCBI Taxonomy" id="1227546"/>
    <lineage>
        <taxon>Bacteria</taxon>
        <taxon>Pseudomonadati</taxon>
        <taxon>Bacteroidota</taxon>
        <taxon>Saprospiria</taxon>
        <taxon>Saprospirales</taxon>
        <taxon>Saprospiraceae</taxon>
        <taxon>Membranihabitans</taxon>
    </lineage>
</organism>
<dbReference type="SUPFAM" id="SSF52402">
    <property type="entry name" value="Adenine nucleotide alpha hydrolases-like"/>
    <property type="match status" value="1"/>
</dbReference>
<sequence>MKHQEEFSALVGDIHRQLDEFDQKGLSIVSSSSFQTQSIPLLHILAQYHKPIEVVFLDTGFLFPETHAFRKQLVRELGLHVRIERSDIPHSQQKNSEGIFYYNSDTDYCCHLNKVIPMDRVRKEFDIWISGVRADQSATRASFDPIMTADDGKIRYHPMLYWTSKMIYDYIKEYDLPKHPLHDAGYKSIGCMPCTVSWADEMNRDGRWAGQSKTECGLHTELK</sequence>
<feature type="binding site" evidence="4">
    <location>
        <position position="109"/>
    </location>
    <ligand>
        <name>[4Fe-4S] cluster</name>
        <dbReference type="ChEBI" id="CHEBI:49883"/>
    </ligand>
</feature>
<keyword evidence="4" id="KW-0479">Metal-binding</keyword>
<keyword evidence="2 4" id="KW-0560">Oxidoreductase</keyword>
<keyword evidence="7" id="KW-1185">Reference proteome</keyword>
<dbReference type="GO" id="GO:0070814">
    <property type="term" value="P:hydrogen sulfide biosynthetic process"/>
    <property type="evidence" value="ECO:0007669"/>
    <property type="project" value="UniProtKB-UniRule"/>
</dbReference>
<dbReference type="InterPro" id="IPR002500">
    <property type="entry name" value="PAPS_reduct_dom"/>
</dbReference>
<dbReference type="NCBIfam" id="NF002537">
    <property type="entry name" value="PRK02090.1"/>
    <property type="match status" value="1"/>
</dbReference>
<evidence type="ECO:0000256" key="1">
    <source>
        <dbReference type="ARBA" id="ARBA00009732"/>
    </source>
</evidence>
<dbReference type="NCBIfam" id="TIGR00434">
    <property type="entry name" value="cysH"/>
    <property type="match status" value="1"/>
</dbReference>
<evidence type="ECO:0000259" key="5">
    <source>
        <dbReference type="Pfam" id="PF01507"/>
    </source>
</evidence>
<dbReference type="Gene3D" id="3.40.50.620">
    <property type="entry name" value="HUPs"/>
    <property type="match status" value="1"/>
</dbReference>
<comment type="caution">
    <text evidence="6">The sequence shown here is derived from an EMBL/GenBank/DDBJ whole genome shotgun (WGS) entry which is preliminary data.</text>
</comment>
<dbReference type="AlphaFoldDB" id="A0A953HKC1"/>
<feature type="binding site" evidence="4">
    <location>
        <position position="194"/>
    </location>
    <ligand>
        <name>[4Fe-4S] cluster</name>
        <dbReference type="ChEBI" id="CHEBI:49883"/>
    </ligand>
</feature>
<dbReference type="GO" id="GO:0046872">
    <property type="term" value="F:metal ion binding"/>
    <property type="evidence" value="ECO:0007669"/>
    <property type="project" value="UniProtKB-KW"/>
</dbReference>
<reference evidence="6" key="1">
    <citation type="submission" date="2021-06" db="EMBL/GenBank/DDBJ databases">
        <title>44 bacteria genomes isolated from Dapeng, Shenzhen.</title>
        <authorList>
            <person name="Zheng W."/>
            <person name="Yu S."/>
            <person name="Huang Y."/>
        </authorList>
    </citation>
    <scope>NUCLEOTIDE SEQUENCE</scope>
    <source>
        <strain evidence="6">DP5N28-2</strain>
    </source>
</reference>
<proteinExistence type="inferred from homology"/>